<accession>A0A8T0R5B9</accession>
<dbReference type="Proteomes" id="UP000823388">
    <property type="component" value="Chromosome 6N"/>
</dbReference>
<gene>
    <name evidence="1" type="ORF">PVAP13_6NG342950</name>
</gene>
<keyword evidence="2" id="KW-1185">Reference proteome</keyword>
<protein>
    <submittedName>
        <fullName evidence="1">Uncharacterized protein</fullName>
    </submittedName>
</protein>
<organism evidence="1 2">
    <name type="scientific">Panicum virgatum</name>
    <name type="common">Blackwell switchgrass</name>
    <dbReference type="NCBI Taxonomy" id="38727"/>
    <lineage>
        <taxon>Eukaryota</taxon>
        <taxon>Viridiplantae</taxon>
        <taxon>Streptophyta</taxon>
        <taxon>Embryophyta</taxon>
        <taxon>Tracheophyta</taxon>
        <taxon>Spermatophyta</taxon>
        <taxon>Magnoliopsida</taxon>
        <taxon>Liliopsida</taxon>
        <taxon>Poales</taxon>
        <taxon>Poaceae</taxon>
        <taxon>PACMAD clade</taxon>
        <taxon>Panicoideae</taxon>
        <taxon>Panicodae</taxon>
        <taxon>Paniceae</taxon>
        <taxon>Panicinae</taxon>
        <taxon>Panicum</taxon>
        <taxon>Panicum sect. Hiantes</taxon>
    </lineage>
</organism>
<proteinExistence type="predicted"/>
<dbReference type="AlphaFoldDB" id="A0A8T0R5B9"/>
<reference evidence="1" key="1">
    <citation type="submission" date="2020-05" db="EMBL/GenBank/DDBJ databases">
        <title>WGS assembly of Panicum virgatum.</title>
        <authorList>
            <person name="Lovell J.T."/>
            <person name="Jenkins J."/>
            <person name="Shu S."/>
            <person name="Juenger T.E."/>
            <person name="Schmutz J."/>
        </authorList>
    </citation>
    <scope>NUCLEOTIDE SEQUENCE</scope>
    <source>
        <strain evidence="1">AP13</strain>
    </source>
</reference>
<sequence length="90" mass="10411">MATMRKLSHIYLLGCHNLERIPPNLSQLHNLRTFTTFVVDTEDGFGIEELKELRTSWPKVGIQFGKSKDWVKGQYPWKTEPKGTLVILEP</sequence>
<name>A0A8T0R5B9_PANVG</name>
<evidence type="ECO:0000313" key="1">
    <source>
        <dbReference type="EMBL" id="KAG2580450.1"/>
    </source>
</evidence>
<comment type="caution">
    <text evidence="1">The sequence shown here is derived from an EMBL/GenBank/DDBJ whole genome shotgun (WGS) entry which is preliminary data.</text>
</comment>
<evidence type="ECO:0000313" key="2">
    <source>
        <dbReference type="Proteomes" id="UP000823388"/>
    </source>
</evidence>
<dbReference type="EMBL" id="CM029048">
    <property type="protein sequence ID" value="KAG2580450.1"/>
    <property type="molecule type" value="Genomic_DNA"/>
</dbReference>